<comment type="caution">
    <text evidence="1">The sequence shown here is derived from an EMBL/GenBank/DDBJ whole genome shotgun (WGS) entry which is preliminary data.</text>
</comment>
<dbReference type="EMBL" id="QTSX02007331">
    <property type="protein sequence ID" value="KAJ9048736.1"/>
    <property type="molecule type" value="Genomic_DNA"/>
</dbReference>
<evidence type="ECO:0000313" key="2">
    <source>
        <dbReference type="Proteomes" id="UP001165960"/>
    </source>
</evidence>
<accession>A0ACC2RF74</accession>
<proteinExistence type="predicted"/>
<organism evidence="1 2">
    <name type="scientific">Entomophthora muscae</name>
    <dbReference type="NCBI Taxonomy" id="34485"/>
    <lineage>
        <taxon>Eukaryota</taxon>
        <taxon>Fungi</taxon>
        <taxon>Fungi incertae sedis</taxon>
        <taxon>Zoopagomycota</taxon>
        <taxon>Entomophthoromycotina</taxon>
        <taxon>Entomophthoromycetes</taxon>
        <taxon>Entomophthorales</taxon>
        <taxon>Entomophthoraceae</taxon>
        <taxon>Entomophthora</taxon>
    </lineage>
</organism>
<reference evidence="1" key="1">
    <citation type="submission" date="2022-04" db="EMBL/GenBank/DDBJ databases">
        <title>Genome of the entomopathogenic fungus Entomophthora muscae.</title>
        <authorList>
            <person name="Elya C."/>
            <person name="Lovett B.R."/>
            <person name="Lee E."/>
            <person name="Macias A.M."/>
            <person name="Hajek A.E."/>
            <person name="De Bivort B.L."/>
            <person name="Kasson M.T."/>
            <person name="De Fine Licht H.H."/>
            <person name="Stajich J.E."/>
        </authorList>
    </citation>
    <scope>NUCLEOTIDE SEQUENCE</scope>
    <source>
        <strain evidence="1">Berkeley</strain>
    </source>
</reference>
<name>A0ACC2RF74_9FUNG</name>
<keyword evidence="2" id="KW-1185">Reference proteome</keyword>
<dbReference type="Proteomes" id="UP001165960">
    <property type="component" value="Unassembled WGS sequence"/>
</dbReference>
<evidence type="ECO:0000313" key="1">
    <source>
        <dbReference type="EMBL" id="KAJ9048736.1"/>
    </source>
</evidence>
<protein>
    <submittedName>
        <fullName evidence="1">Uncharacterized protein</fullName>
    </submittedName>
</protein>
<gene>
    <name evidence="1" type="ORF">DSO57_1031764</name>
</gene>
<sequence length="277" mass="31673">MLITIVRHGQSVDNTKRRWSGITDCALTTLGFSQAEAAGKWLCNDKFTHIFSSDLQRARVTCEQIVKFHLFDGLAFHDEKVIDTDNSYLDFIQHREFLREQHFGSLEGKEYNLPEVRSHTSKLHDPTLTEAEKRNIKFPGPEGESRQDVLLRAELAWTSILKDLNTLKPLNSQCETHILIASHGAYIRELITAIANHPTTWCDPESLDSIRHIQTHNTGIWRLQLSSETPLRVLLKNSVEHLDAPVFTFVTTPSLSKVPYDPNQSNLNQYFQNQGKI</sequence>